<dbReference type="GO" id="GO:0000166">
    <property type="term" value="F:nucleotide binding"/>
    <property type="evidence" value="ECO:0007669"/>
    <property type="project" value="InterPro"/>
</dbReference>
<proteinExistence type="predicted"/>
<dbReference type="Gene3D" id="3.40.50.720">
    <property type="entry name" value="NAD(P)-binding Rossmann-like Domain"/>
    <property type="match status" value="1"/>
</dbReference>
<evidence type="ECO:0000313" key="3">
    <source>
        <dbReference type="EMBL" id="MBB3937088.1"/>
    </source>
</evidence>
<dbReference type="Pfam" id="PF01408">
    <property type="entry name" value="GFO_IDH_MocA"/>
    <property type="match status" value="1"/>
</dbReference>
<dbReference type="RefSeq" id="WP_090965460.1">
    <property type="nucleotide sequence ID" value="NZ_FOOA01000018.1"/>
</dbReference>
<accession>A0A7W6BS73</accession>
<dbReference type="Proteomes" id="UP000531216">
    <property type="component" value="Unassembled WGS sequence"/>
</dbReference>
<reference evidence="3 4" key="1">
    <citation type="submission" date="2020-08" db="EMBL/GenBank/DDBJ databases">
        <title>Genomic Encyclopedia of Type Strains, Phase IV (KMG-IV): sequencing the most valuable type-strain genomes for metagenomic binning, comparative biology and taxonomic classification.</title>
        <authorList>
            <person name="Goeker M."/>
        </authorList>
    </citation>
    <scope>NUCLEOTIDE SEQUENCE [LARGE SCALE GENOMIC DNA]</scope>
    <source>
        <strain evidence="3 4">DSM 25024</strain>
    </source>
</reference>
<dbReference type="InterPro" id="IPR000683">
    <property type="entry name" value="Gfo/Idh/MocA-like_OxRdtase_N"/>
</dbReference>
<dbReference type="PANTHER" id="PTHR43377">
    <property type="entry name" value="BILIVERDIN REDUCTASE A"/>
    <property type="match status" value="1"/>
</dbReference>
<dbReference type="EMBL" id="JACIDO010000006">
    <property type="protein sequence ID" value="MBB3937088.1"/>
    <property type="molecule type" value="Genomic_DNA"/>
</dbReference>
<comment type="caution">
    <text evidence="3">The sequence shown here is derived from an EMBL/GenBank/DDBJ whole genome shotgun (WGS) entry which is preliminary data.</text>
</comment>
<dbReference type="OrthoDB" id="9815825at2"/>
<sequence length="342" mass="36768">MSDTKRIAVIGAGFMGSMHASIFARLRGCELAAIVDPNTALATGVAEKLGGAKPGTAKVYASHDELLANERLDLISICTPDNLHLAPALAAAEKGVNLFIEKPIASSLDEARQIVEACRKAGTKLGIGYLLRFDPRYAHAKELIATGRTGAPIHLYARRNSARTEGPKRYAGKLPLALHVTVHDVDLALWMLEGQKPVTVYAQETDRLLGPIGTQDTIAAIVRFSDGTVVNFESAWSLPSGARHMIDARLEFIGTEASFEIQCGDSGLYFADNERSQEIDTQHWPIVGGRVEGDLKRELEGVIDWLDGGNSPVATGEEAIASLELTLAMIRSAETGEVVRLS</sequence>
<organism evidence="3 4">
    <name type="scientific">Aureimonas phyllosphaerae</name>
    <dbReference type="NCBI Taxonomy" id="1166078"/>
    <lineage>
        <taxon>Bacteria</taxon>
        <taxon>Pseudomonadati</taxon>
        <taxon>Pseudomonadota</taxon>
        <taxon>Alphaproteobacteria</taxon>
        <taxon>Hyphomicrobiales</taxon>
        <taxon>Aurantimonadaceae</taxon>
        <taxon>Aureimonas</taxon>
    </lineage>
</organism>
<dbReference type="PANTHER" id="PTHR43377:SF1">
    <property type="entry name" value="BILIVERDIN REDUCTASE A"/>
    <property type="match status" value="1"/>
</dbReference>
<gene>
    <name evidence="3" type="ORF">GGR05_003253</name>
</gene>
<protein>
    <submittedName>
        <fullName evidence="3">Putative dehydrogenase</fullName>
    </submittedName>
</protein>
<dbReference type="InterPro" id="IPR036291">
    <property type="entry name" value="NAD(P)-bd_dom_sf"/>
</dbReference>
<dbReference type="Pfam" id="PF22725">
    <property type="entry name" value="GFO_IDH_MocA_C3"/>
    <property type="match status" value="1"/>
</dbReference>
<feature type="domain" description="GFO/IDH/MocA-like oxidoreductase" evidence="2">
    <location>
        <begin position="137"/>
        <end position="260"/>
    </location>
</feature>
<keyword evidence="4" id="KW-1185">Reference proteome</keyword>
<dbReference type="InterPro" id="IPR055170">
    <property type="entry name" value="GFO_IDH_MocA-like_dom"/>
</dbReference>
<evidence type="ECO:0000259" key="2">
    <source>
        <dbReference type="Pfam" id="PF22725"/>
    </source>
</evidence>
<dbReference type="SUPFAM" id="SSF51735">
    <property type="entry name" value="NAD(P)-binding Rossmann-fold domains"/>
    <property type="match status" value="1"/>
</dbReference>
<feature type="domain" description="Gfo/Idh/MocA-like oxidoreductase N-terminal" evidence="1">
    <location>
        <begin position="6"/>
        <end position="129"/>
    </location>
</feature>
<dbReference type="Gene3D" id="3.30.360.10">
    <property type="entry name" value="Dihydrodipicolinate Reductase, domain 2"/>
    <property type="match status" value="1"/>
</dbReference>
<evidence type="ECO:0000259" key="1">
    <source>
        <dbReference type="Pfam" id="PF01408"/>
    </source>
</evidence>
<dbReference type="InterPro" id="IPR051450">
    <property type="entry name" value="Gfo/Idh/MocA_Oxidoreductases"/>
</dbReference>
<dbReference type="SUPFAM" id="SSF55347">
    <property type="entry name" value="Glyceraldehyde-3-phosphate dehydrogenase-like, C-terminal domain"/>
    <property type="match status" value="1"/>
</dbReference>
<dbReference type="AlphaFoldDB" id="A0A7W6BS73"/>
<name>A0A7W6BS73_9HYPH</name>
<evidence type="ECO:0000313" key="4">
    <source>
        <dbReference type="Proteomes" id="UP000531216"/>
    </source>
</evidence>